<dbReference type="PANTHER" id="PTHR37423:SF2">
    <property type="entry name" value="MEMBRANE-BOUND LYTIC MUREIN TRANSGLYCOSYLASE C"/>
    <property type="match status" value="1"/>
</dbReference>
<keyword evidence="5" id="KW-1185">Reference proteome</keyword>
<dbReference type="PANTHER" id="PTHR37423">
    <property type="entry name" value="SOLUBLE LYTIC MUREIN TRANSGLYCOSYLASE-RELATED"/>
    <property type="match status" value="1"/>
</dbReference>
<sequence length="250" mass="27258">MPYFQPRLNKALSAAVLVLGLMAHANAAEPSVPDEQELYEYLFPEAGKARALVSPEDMAIHSAPAQRERSAWGNDRPQAWSDAQRQAMQDAFKAKPKPVEPPVLLSVPDDSGSFSYSAITVDGQPYADLIQTYAKKRNLSPLLVQQIIKAESRNDPNAISPKGASGLMQLMPQLAAEFNIDPFDPEMNINVGTQYFAQMLAKYKRVDYALAAYNAGPGAVDKYGGIPPYPETQNYVSSILAGVAQLEAKN</sequence>
<evidence type="ECO:0000313" key="4">
    <source>
        <dbReference type="EMBL" id="MFH6568383.1"/>
    </source>
</evidence>
<protein>
    <submittedName>
        <fullName evidence="4">Lytic transglycosylase domain-containing protein</fullName>
    </submittedName>
</protein>
<dbReference type="SUPFAM" id="SSF53955">
    <property type="entry name" value="Lysozyme-like"/>
    <property type="match status" value="1"/>
</dbReference>
<evidence type="ECO:0000256" key="1">
    <source>
        <dbReference type="ARBA" id="ARBA00007734"/>
    </source>
</evidence>
<dbReference type="InterPro" id="IPR008258">
    <property type="entry name" value="Transglycosylase_SLT_dom_1"/>
</dbReference>
<dbReference type="Gene3D" id="1.10.530.10">
    <property type="match status" value="1"/>
</dbReference>
<feature type="chain" id="PRO_5046127329" evidence="2">
    <location>
        <begin position="28"/>
        <end position="250"/>
    </location>
</feature>
<dbReference type="Proteomes" id="UP001609821">
    <property type="component" value="Unassembled WGS sequence"/>
</dbReference>
<evidence type="ECO:0000259" key="3">
    <source>
        <dbReference type="Pfam" id="PF01464"/>
    </source>
</evidence>
<reference evidence="4 5" key="1">
    <citation type="submission" date="2024-10" db="EMBL/GenBank/DDBJ databases">
        <title>Aeromonas and Pseudomonas from the Cagarras Archipelago, Rio de Janeiro, Brazil.</title>
        <authorList>
            <person name="Canellas A.L.B."/>
            <person name="Laport M.S."/>
        </authorList>
    </citation>
    <scope>NUCLEOTIDE SEQUENCE [LARGE SCALE GENOMIC DNA]</scope>
    <source>
        <strain evidence="4 5">CPF-4</strain>
    </source>
</reference>
<proteinExistence type="inferred from homology"/>
<name>A0ABW7M7P0_9PSED</name>
<dbReference type="InterPro" id="IPR023346">
    <property type="entry name" value="Lysozyme-like_dom_sf"/>
</dbReference>
<dbReference type="CDD" id="cd00254">
    <property type="entry name" value="LT-like"/>
    <property type="match status" value="1"/>
</dbReference>
<dbReference type="InterPro" id="IPR000189">
    <property type="entry name" value="Transglyc_AS"/>
</dbReference>
<organism evidence="4 5">
    <name type="scientific">Pseudomonas kulmbachensis</name>
    <dbReference type="NCBI Taxonomy" id="3043408"/>
    <lineage>
        <taxon>Bacteria</taxon>
        <taxon>Pseudomonadati</taxon>
        <taxon>Pseudomonadota</taxon>
        <taxon>Gammaproteobacteria</taxon>
        <taxon>Pseudomonadales</taxon>
        <taxon>Pseudomonadaceae</taxon>
        <taxon>Pseudomonas</taxon>
    </lineage>
</organism>
<dbReference type="PROSITE" id="PS00922">
    <property type="entry name" value="TRANSGLYCOSYLASE"/>
    <property type="match status" value="1"/>
</dbReference>
<dbReference type="EMBL" id="JBINXB010000042">
    <property type="protein sequence ID" value="MFH6568383.1"/>
    <property type="molecule type" value="Genomic_DNA"/>
</dbReference>
<gene>
    <name evidence="4" type="ORF">ACHMWK_20700</name>
</gene>
<keyword evidence="2" id="KW-0732">Signal</keyword>
<feature type="signal peptide" evidence="2">
    <location>
        <begin position="1"/>
        <end position="27"/>
    </location>
</feature>
<dbReference type="Pfam" id="PF01464">
    <property type="entry name" value="SLT"/>
    <property type="match status" value="1"/>
</dbReference>
<feature type="domain" description="Transglycosylase SLT" evidence="3">
    <location>
        <begin position="129"/>
        <end position="228"/>
    </location>
</feature>
<dbReference type="RefSeq" id="WP_208727542.1">
    <property type="nucleotide sequence ID" value="NZ_JBINXA010000039.1"/>
</dbReference>
<accession>A0ABW7M7P0</accession>
<evidence type="ECO:0000313" key="5">
    <source>
        <dbReference type="Proteomes" id="UP001609821"/>
    </source>
</evidence>
<evidence type="ECO:0000256" key="2">
    <source>
        <dbReference type="SAM" id="SignalP"/>
    </source>
</evidence>
<comment type="caution">
    <text evidence="4">The sequence shown here is derived from an EMBL/GenBank/DDBJ whole genome shotgun (WGS) entry which is preliminary data.</text>
</comment>
<comment type="similarity">
    <text evidence="1">Belongs to the transglycosylase Slt family.</text>
</comment>